<dbReference type="Proteomes" id="UP000677244">
    <property type="component" value="Unassembled WGS sequence"/>
</dbReference>
<accession>A0ABS3Z3V2</accession>
<organism evidence="2 3">
    <name type="scientific">Niastella soli</name>
    <dbReference type="NCBI Taxonomy" id="2821487"/>
    <lineage>
        <taxon>Bacteria</taxon>
        <taxon>Pseudomonadati</taxon>
        <taxon>Bacteroidota</taxon>
        <taxon>Chitinophagia</taxon>
        <taxon>Chitinophagales</taxon>
        <taxon>Chitinophagaceae</taxon>
        <taxon>Niastella</taxon>
    </lineage>
</organism>
<feature type="coiled-coil region" evidence="1">
    <location>
        <begin position="294"/>
        <end position="339"/>
    </location>
</feature>
<comment type="caution">
    <text evidence="2">The sequence shown here is derived from an EMBL/GenBank/DDBJ whole genome shotgun (WGS) entry which is preliminary data.</text>
</comment>
<keyword evidence="1" id="KW-0175">Coiled coil</keyword>
<sequence length="613" mass="71845">MESNYKNHYKAIGFVEEILGLEVNHARVRVLGLYDEQEKFKKVSDLQASQIIQSEGMVFWRDYHKYNNEIKLGDFITFSCQYSEGETRADKYYVVRPVKKHKIKIYQGDSSIIKDEKIFNFCELNKEFGDKDIDGNFYILIDNNLYGMIRINNRNEVESQSGKTINAWYNIENEILSYNGKSAIVSDSLRYRDEELDFMDNRQLVEWLKERVKELNGDFFKKLEVLNWRGEFRAIFEKLNQSSVEIDRMRIKKISKFLNNWDLTIEEVNFLANTNKTFAEDFRSAIEKHKELLKQNYEFELEALKEQIVLEKKHGDTHQQELKSEIENLMNHLAQLKDQESTILKGLEHIQNNKSRLITEFQFLLDIKKDSTYLDNREVKGFVIEEIACPYNEDFIINNKSDFVKRLKCNLHNANIDKKIARRYIDLFLLYDCILLPNPSYAIPLVEAIGNTKFIFQQAEANWITFEQLWINGLNDLWASCFRNPNTVHIFILEDINLASIECYGRPLMDVMRGIRKQIPYGKMPKPKNLKILGTVLPHNSPRIGLPIFEETYKNWGCIGFGAPLFAADSEIPPHIDGYVTADSLENMKIANDIDLEELRSDIAREFELVVSL</sequence>
<protein>
    <submittedName>
        <fullName evidence="2">Uncharacterized protein</fullName>
    </submittedName>
</protein>
<reference evidence="2 3" key="1">
    <citation type="submission" date="2021-03" db="EMBL/GenBank/DDBJ databases">
        <title>Assistant Professor.</title>
        <authorList>
            <person name="Huq M.A."/>
        </authorList>
    </citation>
    <scope>NUCLEOTIDE SEQUENCE [LARGE SCALE GENOMIC DNA]</scope>
    <source>
        <strain evidence="2 3">MAH-29</strain>
    </source>
</reference>
<evidence type="ECO:0000313" key="2">
    <source>
        <dbReference type="EMBL" id="MBO9204855.1"/>
    </source>
</evidence>
<name>A0ABS3Z3V2_9BACT</name>
<keyword evidence="3" id="KW-1185">Reference proteome</keyword>
<proteinExistence type="predicted"/>
<dbReference type="EMBL" id="JAGHKO010000017">
    <property type="protein sequence ID" value="MBO9204855.1"/>
    <property type="molecule type" value="Genomic_DNA"/>
</dbReference>
<dbReference type="RefSeq" id="WP_209143845.1">
    <property type="nucleotide sequence ID" value="NZ_JAGHKO010000017.1"/>
</dbReference>
<evidence type="ECO:0000313" key="3">
    <source>
        <dbReference type="Proteomes" id="UP000677244"/>
    </source>
</evidence>
<gene>
    <name evidence="2" type="ORF">J7I42_31485</name>
</gene>
<evidence type="ECO:0000256" key="1">
    <source>
        <dbReference type="SAM" id="Coils"/>
    </source>
</evidence>